<feature type="signal peptide" evidence="6">
    <location>
        <begin position="1"/>
        <end position="24"/>
    </location>
</feature>
<evidence type="ECO:0000259" key="7">
    <source>
        <dbReference type="Pfam" id="PF00082"/>
    </source>
</evidence>
<evidence type="ECO:0000256" key="2">
    <source>
        <dbReference type="ARBA" id="ARBA00022670"/>
    </source>
</evidence>
<evidence type="ECO:0000256" key="3">
    <source>
        <dbReference type="ARBA" id="ARBA00022801"/>
    </source>
</evidence>
<keyword evidence="3 5" id="KW-0378">Hydrolase</keyword>
<dbReference type="Gene3D" id="3.40.50.200">
    <property type="entry name" value="Peptidase S8/S53 domain"/>
    <property type="match status" value="1"/>
</dbReference>
<name>A0A6J4RS05_9ACTN</name>
<dbReference type="GO" id="GO:0006508">
    <property type="term" value="P:proteolysis"/>
    <property type="evidence" value="ECO:0007669"/>
    <property type="project" value="UniProtKB-KW"/>
</dbReference>
<feature type="active site" description="Charge relay system" evidence="5">
    <location>
        <position position="209"/>
    </location>
</feature>
<dbReference type="PROSITE" id="PS00137">
    <property type="entry name" value="SUBTILASE_HIS"/>
    <property type="match status" value="1"/>
</dbReference>
<dbReference type="InterPro" id="IPR036852">
    <property type="entry name" value="Peptidase_S8/S53_dom_sf"/>
</dbReference>
<feature type="chain" id="PRO_5026758479" evidence="6">
    <location>
        <begin position="25"/>
        <end position="420"/>
    </location>
</feature>
<keyword evidence="4 5" id="KW-0720">Serine protease</keyword>
<evidence type="ECO:0000256" key="6">
    <source>
        <dbReference type="SAM" id="SignalP"/>
    </source>
</evidence>
<dbReference type="InterPro" id="IPR054399">
    <property type="entry name" value="Fervidolysin-like_N_prodom"/>
</dbReference>
<evidence type="ECO:0000256" key="5">
    <source>
        <dbReference type="PROSITE-ProRule" id="PRU01240"/>
    </source>
</evidence>
<evidence type="ECO:0000256" key="4">
    <source>
        <dbReference type="ARBA" id="ARBA00022825"/>
    </source>
</evidence>
<dbReference type="PROSITE" id="PS51257">
    <property type="entry name" value="PROKAR_LIPOPROTEIN"/>
    <property type="match status" value="1"/>
</dbReference>
<evidence type="ECO:0000313" key="9">
    <source>
        <dbReference type="EMBL" id="CAA9473559.1"/>
    </source>
</evidence>
<evidence type="ECO:0000259" key="8">
    <source>
        <dbReference type="Pfam" id="PF22148"/>
    </source>
</evidence>
<dbReference type="InterPro" id="IPR000209">
    <property type="entry name" value="Peptidase_S8/S53_dom"/>
</dbReference>
<dbReference type="PANTHER" id="PTHR43806:SF11">
    <property type="entry name" value="CEREVISIN-RELATED"/>
    <property type="match status" value="1"/>
</dbReference>
<comment type="similarity">
    <text evidence="1 5">Belongs to the peptidase S8 family.</text>
</comment>
<dbReference type="InterPro" id="IPR015500">
    <property type="entry name" value="Peptidase_S8_subtilisin-rel"/>
</dbReference>
<dbReference type="Pfam" id="PF22148">
    <property type="entry name" value="Fervidolysin_NPro-like"/>
    <property type="match status" value="1"/>
</dbReference>
<protein>
    <submittedName>
        <fullName evidence="9">Uncharacterized protein</fullName>
    </submittedName>
</protein>
<gene>
    <name evidence="9" type="ORF">AVDCRST_MAG67-208</name>
</gene>
<dbReference type="PRINTS" id="PR00723">
    <property type="entry name" value="SUBTILISIN"/>
</dbReference>
<keyword evidence="2 5" id="KW-0645">Protease</keyword>
<accession>A0A6J4RS05</accession>
<dbReference type="PROSITE" id="PS51892">
    <property type="entry name" value="SUBTILASE"/>
    <property type="match status" value="1"/>
</dbReference>
<dbReference type="GO" id="GO:0004252">
    <property type="term" value="F:serine-type endopeptidase activity"/>
    <property type="evidence" value="ECO:0007669"/>
    <property type="project" value="UniProtKB-UniRule"/>
</dbReference>
<dbReference type="PANTHER" id="PTHR43806">
    <property type="entry name" value="PEPTIDASE S8"/>
    <property type="match status" value="1"/>
</dbReference>
<dbReference type="InterPro" id="IPR023828">
    <property type="entry name" value="Peptidase_S8_Ser-AS"/>
</dbReference>
<dbReference type="InterPro" id="IPR022398">
    <property type="entry name" value="Peptidase_S8_His-AS"/>
</dbReference>
<proteinExistence type="inferred from homology"/>
<sequence>MKRAISIGITALLAGLACASAANAASARYDARTVIVKYADRASSSQRSLAGRLAGLGETLGSIRGVGAQVVRVARDPAAVAARLNRSKAVAYAEPNYIARATGIPNDPRFGELYGLDNNGRAGGTADADIDAPEGWTALFGASAFPSTGGAKIGIVDTGARAGHEDLAGKVVNCAGVRSFGIDVLGLLNLPLLADPTIVDGRCGDDNGHGTHVAGIAAARANNGRGVAGVAFNSPLAICKALDRLGAGAVAGIANCIGYLAATGAKVISMSLGTAVDSTTLRAAISAASSGALIVAAAGNGGNAVANYPASYAEVVSVAATDRLDQRAPFSTFNDDVEVAAPGVNILSTWNDGGYKVISGTSMATPHAAAVAAIIAGRYPSQTPAFWRAKLVAGVDDVTAPGRDPQTGFGRVNLLQAATE</sequence>
<feature type="active site" description="Charge relay system" evidence="5">
    <location>
        <position position="362"/>
    </location>
</feature>
<keyword evidence="6" id="KW-0732">Signal</keyword>
<dbReference type="AlphaFoldDB" id="A0A6J4RS05"/>
<dbReference type="InterPro" id="IPR050131">
    <property type="entry name" value="Peptidase_S8_subtilisin-like"/>
</dbReference>
<dbReference type="Pfam" id="PF00082">
    <property type="entry name" value="Peptidase_S8"/>
    <property type="match status" value="1"/>
</dbReference>
<evidence type="ECO:0000256" key="1">
    <source>
        <dbReference type="ARBA" id="ARBA00011073"/>
    </source>
</evidence>
<dbReference type="EMBL" id="CADCVQ010000011">
    <property type="protein sequence ID" value="CAA9473559.1"/>
    <property type="molecule type" value="Genomic_DNA"/>
</dbReference>
<organism evidence="9">
    <name type="scientific">uncultured Solirubrobacteraceae bacterium</name>
    <dbReference type="NCBI Taxonomy" id="1162706"/>
    <lineage>
        <taxon>Bacteria</taxon>
        <taxon>Bacillati</taxon>
        <taxon>Actinomycetota</taxon>
        <taxon>Thermoleophilia</taxon>
        <taxon>Solirubrobacterales</taxon>
        <taxon>Solirubrobacteraceae</taxon>
        <taxon>environmental samples</taxon>
    </lineage>
</organism>
<dbReference type="SUPFAM" id="SSF52743">
    <property type="entry name" value="Subtilisin-like"/>
    <property type="match status" value="1"/>
</dbReference>
<feature type="domain" description="Peptidase S8/S53" evidence="7">
    <location>
        <begin position="150"/>
        <end position="410"/>
    </location>
</feature>
<feature type="domain" description="Fervidolysin-like N-terminal prodomain" evidence="8">
    <location>
        <begin position="21"/>
        <end position="96"/>
    </location>
</feature>
<feature type="active site" description="Charge relay system" evidence="5">
    <location>
        <position position="157"/>
    </location>
</feature>
<dbReference type="PROSITE" id="PS00138">
    <property type="entry name" value="SUBTILASE_SER"/>
    <property type="match status" value="1"/>
</dbReference>
<reference evidence="9" key="1">
    <citation type="submission" date="2020-02" db="EMBL/GenBank/DDBJ databases">
        <authorList>
            <person name="Meier V. D."/>
        </authorList>
    </citation>
    <scope>NUCLEOTIDE SEQUENCE</scope>
    <source>
        <strain evidence="9">AVDCRST_MAG67</strain>
    </source>
</reference>